<dbReference type="AlphaFoldDB" id="A0A2R5FT24"/>
<evidence type="ECO:0000313" key="2">
    <source>
        <dbReference type="Proteomes" id="UP000245124"/>
    </source>
</evidence>
<protein>
    <submittedName>
        <fullName evidence="1">Uncharacterized protein</fullName>
    </submittedName>
</protein>
<dbReference type="EMBL" id="BDUD01000001">
    <property type="protein sequence ID" value="GBG21169.1"/>
    <property type="molecule type" value="Genomic_DNA"/>
</dbReference>
<comment type="caution">
    <text evidence="1">The sequence shown here is derived from an EMBL/GenBank/DDBJ whole genome shotgun (WGS) entry which is preliminary data.</text>
</comment>
<proteinExistence type="predicted"/>
<reference evidence="1 2" key="1">
    <citation type="submission" date="2017-06" db="EMBL/GenBank/DDBJ databases">
        <title>Genome sequencing of cyanobaciteial culture collection at National Institute for Environmental Studies (NIES).</title>
        <authorList>
            <person name="Hirose Y."/>
            <person name="Shimura Y."/>
            <person name="Fujisawa T."/>
            <person name="Nakamura Y."/>
            <person name="Kawachi M."/>
        </authorList>
    </citation>
    <scope>NUCLEOTIDE SEQUENCE [LARGE SCALE GENOMIC DNA]</scope>
    <source>
        <strain evidence="1 2">NIES-4072</strain>
    </source>
</reference>
<name>A0A2R5FT24_NOSCO</name>
<accession>A0A2R5FT24</accession>
<gene>
    <name evidence="1" type="ORF">NIES4072_48520</name>
</gene>
<sequence>MLILVLLVAVRNRKVHPNHHYQNPSLSIYYYFELAVQSASQVRVDCVQKYLLLVVAIVLVEKHKFGREKYQLGDLPASRRSFLDKNFPQSATLNRDKVKDFAFQIPLFFLANPKNLAHDDETHLKNLHYLATKSGLNFYQIALLFLNLTASFLSPSAVSVIGQFQMPLPTCVRLLNCAADDHLGYTENYGRNFDYKKTYQM</sequence>
<evidence type="ECO:0000313" key="1">
    <source>
        <dbReference type="EMBL" id="GBG21169.1"/>
    </source>
</evidence>
<dbReference type="Proteomes" id="UP000245124">
    <property type="component" value="Unassembled WGS sequence"/>
</dbReference>
<organism evidence="1 2">
    <name type="scientific">Nostoc commune NIES-4072</name>
    <dbReference type="NCBI Taxonomy" id="2005467"/>
    <lineage>
        <taxon>Bacteria</taxon>
        <taxon>Bacillati</taxon>
        <taxon>Cyanobacteriota</taxon>
        <taxon>Cyanophyceae</taxon>
        <taxon>Nostocales</taxon>
        <taxon>Nostocaceae</taxon>
        <taxon>Nostoc</taxon>
    </lineage>
</organism>
<keyword evidence="2" id="KW-1185">Reference proteome</keyword>